<dbReference type="OrthoDB" id="6297at10239"/>
<dbReference type="EMBL" id="MG948468">
    <property type="protein sequence ID" value="AVJ51759.1"/>
    <property type="molecule type" value="Genomic_DNA"/>
</dbReference>
<keyword evidence="3" id="KW-1185">Reference proteome</keyword>
<accession>A0A2P1CKM6</accession>
<sequence length="308" mass="33006">MRQDGLVHNLTHTGGKMKKQFQLSMLASIMSLGRMGDLELSYATQDDVPAEFASLYTEKDGKFVLTGVKNLVTQENITRLQGALEKERNDHKATKEKYAPLAGKDVNEVIATLDRIPELEAAANGAGNDSKKIDALVEAKIKTRLAPIERERDQLKTANGELVKKVETLDGRITADTIKSVVTKAALDAKVIPSALDEVIMYGERLLQVDEGGKVITKDGVGVTPGLDPTVWLTEMLAKKPHWLPGSNGGGAGGSNGGGGGTNPFSHAGWNMTEQMKLVRSNPARAEQFAKAAGVDIKNPQKPAAPSK</sequence>
<feature type="compositionally biased region" description="Gly residues" evidence="1">
    <location>
        <begin position="247"/>
        <end position="262"/>
    </location>
</feature>
<evidence type="ECO:0000313" key="3">
    <source>
        <dbReference type="Proteomes" id="UP000241629"/>
    </source>
</evidence>
<proteinExistence type="predicted"/>
<gene>
    <name evidence="2" type="ORF">Vid5_gp04</name>
</gene>
<evidence type="ECO:0000256" key="1">
    <source>
        <dbReference type="SAM" id="MobiDB-lite"/>
    </source>
</evidence>
<reference evidence="2 3" key="1">
    <citation type="submission" date="2018-02" db="EMBL/GenBank/DDBJ databases">
        <title>Complete genome sequence of Pantoea phage vB_PagS_Vid5.</title>
        <authorList>
            <person name="Truncaite L."/>
            <person name="Simoliunas E."/>
            <person name="Meskys R."/>
        </authorList>
    </citation>
    <scope>NUCLEOTIDE SEQUENCE [LARGE SCALE GENOMIC DNA]</scope>
</reference>
<dbReference type="Proteomes" id="UP000241629">
    <property type="component" value="Segment"/>
</dbReference>
<evidence type="ECO:0000313" key="2">
    <source>
        <dbReference type="EMBL" id="AVJ51759.1"/>
    </source>
</evidence>
<name>A0A2P1CKM6_9CAUD</name>
<feature type="region of interest" description="Disordered" evidence="1">
    <location>
        <begin position="243"/>
        <end position="268"/>
    </location>
</feature>
<protein>
    <submittedName>
        <fullName evidence="2">Uncharacterized protein</fullName>
    </submittedName>
</protein>
<organism evidence="2 3">
    <name type="scientific">Pantoea phage vB_PagS_Vid5</name>
    <dbReference type="NCBI Taxonomy" id="2099652"/>
    <lineage>
        <taxon>Viruses</taxon>
        <taxon>Duplodnaviria</taxon>
        <taxon>Heunggongvirae</taxon>
        <taxon>Uroviricota</taxon>
        <taxon>Caudoviricetes</taxon>
        <taxon>Vidquintavirus</taxon>
        <taxon>Vidquintavirus Vid5</taxon>
    </lineage>
</organism>